<dbReference type="Gene3D" id="3.60.10.10">
    <property type="entry name" value="Endonuclease/exonuclease/phosphatase"/>
    <property type="match status" value="1"/>
</dbReference>
<dbReference type="InterPro" id="IPR036691">
    <property type="entry name" value="Endo/exonu/phosph_ase_sf"/>
</dbReference>
<evidence type="ECO:0000313" key="3">
    <source>
        <dbReference type="EMBL" id="ABJ13182.1"/>
    </source>
</evidence>
<dbReference type="Pfam" id="PF00932">
    <property type="entry name" value="LTD"/>
    <property type="match status" value="1"/>
</dbReference>
<dbReference type="EMBL" id="CP000438">
    <property type="protein sequence ID" value="ABJ13182.1"/>
    <property type="molecule type" value="Genomic_DNA"/>
</dbReference>
<dbReference type="HOGENOM" id="CLU_006338_0_1_6"/>
<dbReference type="PROSITE" id="PS51841">
    <property type="entry name" value="LTD"/>
    <property type="match status" value="1"/>
</dbReference>
<protein>
    <submittedName>
        <fullName evidence="3">Predicted extracellular nuclease</fullName>
    </submittedName>
</protein>
<evidence type="ECO:0000313" key="4">
    <source>
        <dbReference type="Proteomes" id="UP000000653"/>
    </source>
</evidence>
<dbReference type="Proteomes" id="UP000000653">
    <property type="component" value="Chromosome"/>
</dbReference>
<accession>A0A0H2ZF91</accession>
<dbReference type="BioCyc" id="PAER208963:G1G74-1102-MONOMER"/>
<dbReference type="SUPFAM" id="SSF56219">
    <property type="entry name" value="DNase I-like"/>
    <property type="match status" value="1"/>
</dbReference>
<dbReference type="FunFam" id="3.60.10.10:FF:000072">
    <property type="entry name" value="Extracellular nuclease"/>
    <property type="match status" value="1"/>
</dbReference>
<dbReference type="InterPro" id="IPR001322">
    <property type="entry name" value="Lamin_tail_dom"/>
</dbReference>
<dbReference type="NCBIfam" id="NF033681">
    <property type="entry name" value="ExeM_NucH_DNase"/>
    <property type="match status" value="1"/>
</dbReference>
<evidence type="ECO:0000259" key="2">
    <source>
        <dbReference type="PROSITE" id="PS51841"/>
    </source>
</evidence>
<dbReference type="PANTHER" id="PTHR42834:SF1">
    <property type="entry name" value="ENDONUCLEASE_EXONUCLEASE_PHOSPHATASE FAMILY PROTEIN (AFU_ORTHOLOGUE AFUA_3G09210)"/>
    <property type="match status" value="1"/>
</dbReference>
<feature type="chain" id="PRO_5030007717" evidence="1">
    <location>
        <begin position="24"/>
        <end position="780"/>
    </location>
</feature>
<dbReference type="CDD" id="cd04486">
    <property type="entry name" value="YhcR_OBF_like"/>
    <property type="match status" value="1"/>
</dbReference>
<dbReference type="GO" id="GO:0003824">
    <property type="term" value="F:catalytic activity"/>
    <property type="evidence" value="ECO:0007669"/>
    <property type="project" value="InterPro"/>
</dbReference>
<dbReference type="KEGG" id="pau:PA14_13340"/>
<dbReference type="InterPro" id="IPR005135">
    <property type="entry name" value="Endo/exonuclease/phosphatase"/>
</dbReference>
<dbReference type="PANTHER" id="PTHR42834">
    <property type="entry name" value="ENDONUCLEASE/EXONUCLEASE/PHOSPHATASE FAMILY PROTEIN (AFU_ORTHOLOGUE AFUA_3G09210)"/>
    <property type="match status" value="1"/>
</dbReference>
<proteinExistence type="predicted"/>
<dbReference type="RefSeq" id="WP_003137752.1">
    <property type="nucleotide sequence ID" value="NC_008463.1"/>
</dbReference>
<keyword evidence="1" id="KW-0732">Signal</keyword>
<dbReference type="AlphaFoldDB" id="A0A0H2ZF91"/>
<name>A0A0H2ZF91_PSEAB</name>
<gene>
    <name evidence="3" type="ordered locus">PA14_13340</name>
</gene>
<dbReference type="CDD" id="cd10283">
    <property type="entry name" value="MnuA_DNase1-like"/>
    <property type="match status" value="1"/>
</dbReference>
<reference evidence="3 4" key="1">
    <citation type="journal article" date="2006" name="Genome Biol.">
        <title>Genomic analysis reveals that Pseudomonas aeruginosa virulence is combinatorial.</title>
        <authorList>
            <person name="Lee D.G."/>
            <person name="Urbach J.M."/>
            <person name="Wu G."/>
            <person name="Liberati N.T."/>
            <person name="Feinbaum R.L."/>
            <person name="Miyata S."/>
            <person name="Diggins L.T."/>
            <person name="He J."/>
            <person name="Saucier M."/>
            <person name="Deziel E."/>
            <person name="Friedman L."/>
            <person name="Li L."/>
            <person name="Grills G."/>
            <person name="Montgomery K."/>
            <person name="Kucherlapati R."/>
            <person name="Rahme L.G."/>
            <person name="Ausubel F.M."/>
        </authorList>
    </citation>
    <scope>NUCLEOTIDE SEQUENCE [LARGE SCALE GENOMIC DNA]</scope>
    <source>
        <strain evidence="3 4">UCBPP-PA14</strain>
    </source>
</reference>
<dbReference type="InterPro" id="IPR047971">
    <property type="entry name" value="ExeM-like"/>
</dbReference>
<dbReference type="Pfam" id="PF03372">
    <property type="entry name" value="Exo_endo_phos"/>
    <property type="match status" value="1"/>
</dbReference>
<sequence length="780" mass="83223">MHLLRNAALLGGLALLGLPVANAAELIISEYVEGSGNNKALEFYNSGSQVLDLSAYRVEFYFNGASAAGRSIDLSGSLAPGKTFVLANGVADPALLALASQRVEGSWFNGNDAVLLRRRSGEILDSLGQVGFNPGTTWGSGDVQTLDRSLVRKADIRDGDSDPSDAFDPAAQWLGYPRDTFANLGQHGAGEPGGGEEAGLRPIHEVQGAGAESPLVNQRVAIEGVVVGDFQNASELKGFYVQQEDATVDGDPATSEGIFVYDGGNGSDVKLGDRVRVTGQVREFNGLTELVGPLQVSVLASGVALPTPAGISLPLASADALERYEGMRVQLRQTLTVNEVYNLGRYGEVLLSSGGRQMTPTNVVAPGEQAKAMQARNDLDRILLDDGRSGQNPDPIRYPAPELSAYNSLRVGDRTSAIDGVLDYSAGSYRIQPLQTPTFEAANPRPAQPAVEGRLRVASFNVLNYFNGDGKGGGFPTSRGANTAEEFQRQKAKIVAAILASKADIVGLMEIENDGYGEFSAIADLVNGLNASLPQGQRYAFVNPNRAKLGSDEIAVGLIYRGDKVRIYRSAAVLDSSVNPEFDDTRNRPTLAQTFQEINGGERLTIAVNHLKSKGSACDGDPDTGDGQGNCNLTRARAAQALVDWLAGDPTGAKEPDRLIIGDLNSYAKEDPVNVIRGAGYTDLVARQAGAGKGYSYVFSGQSGYLDHALANASLARQVRGAVEWHINADEPRVLDYNVEFKTPRQQDSLYNAEPYRASDHDPVVIGIDLRRVAMKKHRR</sequence>
<feature type="signal peptide" evidence="1">
    <location>
        <begin position="1"/>
        <end position="23"/>
    </location>
</feature>
<evidence type="ECO:0000256" key="1">
    <source>
        <dbReference type="SAM" id="SignalP"/>
    </source>
</evidence>
<organism evidence="3 4">
    <name type="scientific">Pseudomonas aeruginosa (strain UCBPP-PA14)</name>
    <dbReference type="NCBI Taxonomy" id="208963"/>
    <lineage>
        <taxon>Bacteria</taxon>
        <taxon>Pseudomonadati</taxon>
        <taxon>Pseudomonadota</taxon>
        <taxon>Gammaproteobacteria</taxon>
        <taxon>Pseudomonadales</taxon>
        <taxon>Pseudomonadaceae</taxon>
        <taxon>Pseudomonas</taxon>
    </lineage>
</organism>
<feature type="domain" description="LTD" evidence="2">
    <location>
        <begin position="19"/>
        <end position="131"/>
    </location>
</feature>